<organism evidence="5 6">
    <name type="scientific">Saccharothrix syringae</name>
    <name type="common">Nocardiopsis syringae</name>
    <dbReference type="NCBI Taxonomy" id="103733"/>
    <lineage>
        <taxon>Bacteria</taxon>
        <taxon>Bacillati</taxon>
        <taxon>Actinomycetota</taxon>
        <taxon>Actinomycetes</taxon>
        <taxon>Pseudonocardiales</taxon>
        <taxon>Pseudonocardiaceae</taxon>
        <taxon>Saccharothrix</taxon>
    </lineage>
</organism>
<dbReference type="AlphaFoldDB" id="A0A5Q0H9Q1"/>
<dbReference type="CDD" id="cd18876">
    <property type="entry name" value="NUDIX_Hydrolase"/>
    <property type="match status" value="1"/>
</dbReference>
<evidence type="ECO:0000256" key="2">
    <source>
        <dbReference type="ARBA" id="ARBA00022801"/>
    </source>
</evidence>
<name>A0A5Q0H9Q1_SACSY</name>
<keyword evidence="3" id="KW-0460">Magnesium</keyword>
<evidence type="ECO:0000256" key="1">
    <source>
        <dbReference type="ARBA" id="ARBA00001946"/>
    </source>
</evidence>
<dbReference type="GO" id="GO:0016787">
    <property type="term" value="F:hydrolase activity"/>
    <property type="evidence" value="ECO:0007669"/>
    <property type="project" value="UniProtKB-KW"/>
</dbReference>
<dbReference type="PANTHER" id="PTHR43046">
    <property type="entry name" value="GDP-MANNOSE MANNOSYL HYDROLASE"/>
    <property type="match status" value="1"/>
</dbReference>
<dbReference type="Proteomes" id="UP000325787">
    <property type="component" value="Chromosome"/>
</dbReference>
<evidence type="ECO:0000313" key="6">
    <source>
        <dbReference type="Proteomes" id="UP000325787"/>
    </source>
</evidence>
<keyword evidence="6" id="KW-1185">Reference proteome</keyword>
<dbReference type="PROSITE" id="PS51462">
    <property type="entry name" value="NUDIX"/>
    <property type="match status" value="1"/>
</dbReference>
<evidence type="ECO:0000256" key="3">
    <source>
        <dbReference type="ARBA" id="ARBA00022842"/>
    </source>
</evidence>
<dbReference type="Gene3D" id="3.90.79.10">
    <property type="entry name" value="Nucleoside Triphosphate Pyrophosphohydrolase"/>
    <property type="match status" value="1"/>
</dbReference>
<dbReference type="SUPFAM" id="SSF55811">
    <property type="entry name" value="Nudix"/>
    <property type="match status" value="1"/>
</dbReference>
<reference evidence="6" key="1">
    <citation type="journal article" date="2021" name="Curr. Microbiol.">
        <title>Complete genome of nocamycin-producing strain Saccharothrix syringae NRRL B-16468 reveals the biosynthetic potential for secondary metabolites.</title>
        <authorList>
            <person name="Mo X."/>
            <person name="Yang S."/>
        </authorList>
    </citation>
    <scope>NUCLEOTIDE SEQUENCE [LARGE SCALE GENOMIC DNA]</scope>
    <source>
        <strain evidence="6">ATCC 51364 / DSM 43886 / JCM 6844 / KCTC 9398 / NBRC 14523 / NRRL B-16468 / INA 2240</strain>
    </source>
</reference>
<protein>
    <submittedName>
        <fullName evidence="5">NUDIX hydrolase</fullName>
    </submittedName>
</protein>
<dbReference type="KEGG" id="ssyi:EKG83_41000"/>
<dbReference type="OrthoDB" id="4247482at2"/>
<dbReference type="InterPro" id="IPR000086">
    <property type="entry name" value="NUDIX_hydrolase_dom"/>
</dbReference>
<dbReference type="EMBL" id="CP034550">
    <property type="protein sequence ID" value="QFZ22968.1"/>
    <property type="molecule type" value="Genomic_DNA"/>
</dbReference>
<dbReference type="Pfam" id="PF00293">
    <property type="entry name" value="NUDIX"/>
    <property type="match status" value="1"/>
</dbReference>
<evidence type="ECO:0000313" key="5">
    <source>
        <dbReference type="EMBL" id="QFZ22968.1"/>
    </source>
</evidence>
<dbReference type="PROSITE" id="PS00893">
    <property type="entry name" value="NUDIX_BOX"/>
    <property type="match status" value="1"/>
</dbReference>
<comment type="cofactor">
    <cofactor evidence="1">
        <name>Mg(2+)</name>
        <dbReference type="ChEBI" id="CHEBI:18420"/>
    </cofactor>
</comment>
<dbReference type="PANTHER" id="PTHR43046:SF12">
    <property type="entry name" value="GDP-MANNOSE MANNOSYL HYDROLASE"/>
    <property type="match status" value="1"/>
</dbReference>
<gene>
    <name evidence="5" type="ORF">EKG83_41000</name>
</gene>
<accession>A0A5Q0H9Q1</accession>
<evidence type="ECO:0000259" key="4">
    <source>
        <dbReference type="PROSITE" id="PS51462"/>
    </source>
</evidence>
<feature type="domain" description="Nudix hydrolase" evidence="4">
    <location>
        <begin position="14"/>
        <end position="144"/>
    </location>
</feature>
<dbReference type="InterPro" id="IPR015797">
    <property type="entry name" value="NUDIX_hydrolase-like_dom_sf"/>
</dbReference>
<dbReference type="InterPro" id="IPR020084">
    <property type="entry name" value="NUDIX_hydrolase_CS"/>
</dbReference>
<sequence>MDLLPFEEYAASLHRKRASAGVLFRDGDGRVLLVETTYKSTWEIPGGAVDAGEAPWRAAVREVAEELRLHRPLGRLLVIDHLPADGPMPEGLAFVFDGGLVTAEEVAGIDPTDPEIRSVGLHTPDAARRLVKPALARRIESALDALVAGEVALCESGRPVTP</sequence>
<dbReference type="RefSeq" id="WP_033432779.1">
    <property type="nucleotide sequence ID" value="NZ_CP034550.1"/>
</dbReference>
<keyword evidence="2 5" id="KW-0378">Hydrolase</keyword>
<proteinExistence type="predicted"/>